<dbReference type="Pfam" id="PF00620">
    <property type="entry name" value="RhoGAP"/>
    <property type="match status" value="1"/>
</dbReference>
<evidence type="ECO:0000256" key="4">
    <source>
        <dbReference type="ARBA" id="ARBA00022833"/>
    </source>
</evidence>
<feature type="region of interest" description="Disordered" evidence="8">
    <location>
        <begin position="526"/>
        <end position="557"/>
    </location>
</feature>
<dbReference type="FunFam" id="3.30.505.10:FF:000100">
    <property type="entry name" value="phosphatidylinositol 3-kinase regulatory subunit gamma"/>
    <property type="match status" value="1"/>
</dbReference>
<dbReference type="PROSITE" id="PS50002">
    <property type="entry name" value="SH3"/>
    <property type="match status" value="1"/>
</dbReference>
<protein>
    <recommendedName>
        <fullName evidence="16">Phosphatidylinositol 3-kinase regulatory subunit alpha</fullName>
    </recommendedName>
</protein>
<keyword evidence="5" id="KW-0727">SH2 domain</keyword>
<dbReference type="PROSITE" id="PS50001">
    <property type="entry name" value="SH2"/>
    <property type="match status" value="2"/>
</dbReference>
<evidence type="ECO:0000313" key="15">
    <source>
        <dbReference type="Proteomes" id="UP000749559"/>
    </source>
</evidence>
<dbReference type="PRINTS" id="PR00401">
    <property type="entry name" value="SH2DOMAIN"/>
</dbReference>
<dbReference type="FunFam" id="3.30.505.10:FF:000017">
    <property type="entry name" value="Phosphatidylinositol 3-kinase regulatory subunit gamma b"/>
    <property type="match status" value="1"/>
</dbReference>
<evidence type="ECO:0000256" key="8">
    <source>
        <dbReference type="SAM" id="MobiDB-lite"/>
    </source>
</evidence>
<evidence type="ECO:0000256" key="6">
    <source>
        <dbReference type="PROSITE-ProRule" id="PRU00192"/>
    </source>
</evidence>
<keyword evidence="7" id="KW-0175">Coiled coil</keyword>
<proteinExistence type="predicted"/>
<dbReference type="SMART" id="SM00454">
    <property type="entry name" value="SAM"/>
    <property type="match status" value="1"/>
</dbReference>
<reference evidence="14" key="1">
    <citation type="submission" date="2022-03" db="EMBL/GenBank/DDBJ databases">
        <authorList>
            <person name="Martin C."/>
        </authorList>
    </citation>
    <scope>NUCLEOTIDE SEQUENCE</scope>
</reference>
<dbReference type="GO" id="GO:0007165">
    <property type="term" value="P:signal transduction"/>
    <property type="evidence" value="ECO:0007669"/>
    <property type="project" value="InterPro"/>
</dbReference>
<dbReference type="GO" id="GO:0005096">
    <property type="term" value="F:GTPase activator activity"/>
    <property type="evidence" value="ECO:0007669"/>
    <property type="project" value="UniProtKB-KW"/>
</dbReference>
<feature type="domain" description="SH3" evidence="10">
    <location>
        <begin position="2"/>
        <end position="78"/>
    </location>
</feature>
<dbReference type="SUPFAM" id="SSF50044">
    <property type="entry name" value="SH3-domain"/>
    <property type="match status" value="1"/>
</dbReference>
<dbReference type="InterPro" id="IPR001452">
    <property type="entry name" value="SH3_domain"/>
</dbReference>
<dbReference type="InterPro" id="IPR001660">
    <property type="entry name" value="SAM"/>
</dbReference>
<sequence length="959" mass="109865">MGEILFYIAEYPYQPESEELNNGYISIEVDDILEVDIDSLKEEEDETIEDPKGWLFGKNQRTGSVGFFPGTYVKFERRNASVNAVVRPQPSTPTVPPRVHRLVDAFFLKPILCSHCNDYIWGTGKVGMKCQGCGRCFHERCGKLVAKETCRKMDSASSPKSETLDTSKPLEQWSVSNVTEWMAACNLYPYSHVFSKYSITGSQLLNLNDAQLQDMEIHDDYDRKAIMLCVDELSKRQSMQSYGSSLPRGAAGEACCPATDHSFVEYSFSSLQQCHLCEKFLLGLMRQGYQCQECGLCCHRQCSAEQVPECSREKTEKLRRDSLSYSSIFGITLDQQFSVEAQSAPSVLIRCTQEIEERGKQSGDDLFNAYKATASSDKINQLKSLFNEENNEDLNLEGFSLQSIAGLVKKYLRELPSPVIPVIFYDKFIHAARLSDPEQCRKSLVDLVSQLPPHHQSTIAYLMGHFCRICQHQETIRQQKPFTFLAEVFCHILLRPSWEKIIEIVYNTELHIAIFEHLLQGGDWGEKLPAPTVPPRPPKPRPLDHAPSPVPATTSSAASLSEADWYWGNISREEVNDKLRDMPDGTFLVRDASTKAHGDYTLTLRKGGSNKLIKIFHANQRYGFVEPYEFKSVVDLINHYRSNSLAQYNKTLDVTLQHPISRFDKGDEVNPESIEDMFKNILDINESYLEKTHQYDKHFERHSKTTQELQLKHQALDAFKETVSVFQDQMNLHEQFQKEAAPNEIQKLQDNFLLLQTRLNDIIESKKRLEIDLKNETTEIRMLIAEMNSLKPEIKRLHKKREQYRKWLIDNGVRSSEIDKHLEENYNEGERNLVSTPQTTLERLPHYDQSTWLVECGREDAIKLLTRKPNGTFLIRKSKTQRGCFALSIVHQGGEIGNCIIKKTETGFGFTEPYCIHETLLDLVVHYQQVSLAEHNDQLDVTLAYPVLASQEVVYARMN</sequence>
<accession>A0A8S4N1W1</accession>
<dbReference type="Gene3D" id="1.10.287.1490">
    <property type="match status" value="1"/>
</dbReference>
<feature type="domain" description="SH2" evidence="9">
    <location>
        <begin position="846"/>
        <end position="947"/>
    </location>
</feature>
<name>A0A8S4N1W1_OWEFU</name>
<dbReference type="SMART" id="SM00252">
    <property type="entry name" value="SH2"/>
    <property type="match status" value="2"/>
</dbReference>
<dbReference type="Gene3D" id="3.30.60.20">
    <property type="match status" value="2"/>
</dbReference>
<dbReference type="PROSITE" id="PS00479">
    <property type="entry name" value="ZF_DAG_PE_1"/>
    <property type="match status" value="2"/>
</dbReference>
<evidence type="ECO:0000256" key="2">
    <source>
        <dbReference type="ARBA" id="ARBA00022468"/>
    </source>
</evidence>
<dbReference type="Pfam" id="PF00017">
    <property type="entry name" value="SH2"/>
    <property type="match status" value="2"/>
</dbReference>
<dbReference type="InterPro" id="IPR046349">
    <property type="entry name" value="C1-like_sf"/>
</dbReference>
<dbReference type="Gene3D" id="1.10.555.10">
    <property type="entry name" value="Rho GTPase activation protein"/>
    <property type="match status" value="1"/>
</dbReference>
<dbReference type="InterPro" id="IPR036028">
    <property type="entry name" value="SH3-like_dom_sf"/>
</dbReference>
<dbReference type="PANTHER" id="PTHR46075:SF5">
    <property type="entry name" value="PHOSPHATIDYLINOSITOL 3-KINASE REGULATORY SUBUNIT ALPHA"/>
    <property type="match status" value="1"/>
</dbReference>
<dbReference type="SUPFAM" id="SSF47769">
    <property type="entry name" value="SAM/Pointed domain"/>
    <property type="match status" value="1"/>
</dbReference>
<dbReference type="Gene3D" id="2.30.30.40">
    <property type="entry name" value="SH3 Domains"/>
    <property type="match status" value="1"/>
</dbReference>
<dbReference type="InterPro" id="IPR000198">
    <property type="entry name" value="RhoGAP_dom"/>
</dbReference>
<dbReference type="EMBL" id="CAIIXF020000001">
    <property type="protein sequence ID" value="CAH1775218.1"/>
    <property type="molecule type" value="Genomic_DNA"/>
</dbReference>
<dbReference type="InterPro" id="IPR032498">
    <property type="entry name" value="PI3K_P85_iSH2"/>
</dbReference>
<dbReference type="CDD" id="cd20829">
    <property type="entry name" value="C1_PIK3R-like_rpt1"/>
    <property type="match status" value="1"/>
</dbReference>
<dbReference type="SMART" id="SM00109">
    <property type="entry name" value="C1"/>
    <property type="match status" value="2"/>
</dbReference>
<dbReference type="PROSITE" id="PS50105">
    <property type="entry name" value="SAM_DOMAIN"/>
    <property type="match status" value="1"/>
</dbReference>
<dbReference type="Pfam" id="PF07647">
    <property type="entry name" value="SAM_2"/>
    <property type="match status" value="1"/>
</dbReference>
<feature type="domain" description="Phorbol-ester/DAG-type" evidence="11">
    <location>
        <begin position="260"/>
        <end position="310"/>
    </location>
</feature>
<feature type="coiled-coil region" evidence="7">
    <location>
        <begin position="759"/>
        <end position="786"/>
    </location>
</feature>
<dbReference type="OrthoDB" id="3175255at2759"/>
<evidence type="ECO:0000259" key="12">
    <source>
        <dbReference type="PROSITE" id="PS50105"/>
    </source>
</evidence>
<evidence type="ECO:0000259" key="9">
    <source>
        <dbReference type="PROSITE" id="PS50001"/>
    </source>
</evidence>
<evidence type="ECO:0000313" key="14">
    <source>
        <dbReference type="EMBL" id="CAH1775218.1"/>
    </source>
</evidence>
<gene>
    <name evidence="14" type="ORF">OFUS_LOCUS2549</name>
</gene>
<dbReference type="PROSITE" id="PS50238">
    <property type="entry name" value="RHOGAP"/>
    <property type="match status" value="1"/>
</dbReference>
<dbReference type="PANTHER" id="PTHR46075">
    <property type="entry name" value="CHIMERIN FAMILY MEMBER"/>
    <property type="match status" value="1"/>
</dbReference>
<feature type="domain" description="Rho-GAP" evidence="13">
    <location>
        <begin position="331"/>
        <end position="526"/>
    </location>
</feature>
<evidence type="ECO:0000259" key="11">
    <source>
        <dbReference type="PROSITE" id="PS50081"/>
    </source>
</evidence>
<feature type="compositionally biased region" description="Low complexity" evidence="8">
    <location>
        <begin position="545"/>
        <end position="557"/>
    </location>
</feature>
<keyword evidence="1 6" id="KW-0728">SH3 domain</keyword>
<feature type="domain" description="SAM" evidence="12">
    <location>
        <begin position="173"/>
        <end position="236"/>
    </location>
</feature>
<evidence type="ECO:0000256" key="3">
    <source>
        <dbReference type="ARBA" id="ARBA00022723"/>
    </source>
</evidence>
<dbReference type="SUPFAM" id="SSF48350">
    <property type="entry name" value="GTPase activation domain, GAP"/>
    <property type="match status" value="1"/>
</dbReference>
<evidence type="ECO:0000256" key="7">
    <source>
        <dbReference type="SAM" id="Coils"/>
    </source>
</evidence>
<dbReference type="InterPro" id="IPR051854">
    <property type="entry name" value="Rho-type_GAP"/>
</dbReference>
<dbReference type="Gene3D" id="3.30.505.10">
    <property type="entry name" value="SH2 domain"/>
    <property type="match status" value="2"/>
</dbReference>
<dbReference type="Proteomes" id="UP000749559">
    <property type="component" value="Unassembled WGS sequence"/>
</dbReference>
<keyword evidence="3" id="KW-0479">Metal-binding</keyword>
<dbReference type="CDD" id="cd12923">
    <property type="entry name" value="iSH2_PI3K_IA_R"/>
    <property type="match status" value="1"/>
</dbReference>
<dbReference type="CDD" id="cd09942">
    <property type="entry name" value="SH2_nSH2_p85_like"/>
    <property type="match status" value="1"/>
</dbReference>
<keyword evidence="2" id="KW-0343">GTPase activation</keyword>
<dbReference type="PROSITE" id="PS50081">
    <property type="entry name" value="ZF_DAG_PE_2"/>
    <property type="match status" value="2"/>
</dbReference>
<dbReference type="SUPFAM" id="SSF57889">
    <property type="entry name" value="Cysteine-rich domain"/>
    <property type="match status" value="2"/>
</dbReference>
<evidence type="ECO:0008006" key="16">
    <source>
        <dbReference type="Google" id="ProtNLM"/>
    </source>
</evidence>
<dbReference type="CDD" id="cd00159">
    <property type="entry name" value="RhoGAP"/>
    <property type="match status" value="1"/>
</dbReference>
<dbReference type="AlphaFoldDB" id="A0A8S4N1W1"/>
<dbReference type="Pfam" id="PF16454">
    <property type="entry name" value="PI3K_P85_iSH2"/>
    <property type="match status" value="1"/>
</dbReference>
<keyword evidence="4" id="KW-0862">Zinc</keyword>
<dbReference type="SUPFAM" id="SSF55550">
    <property type="entry name" value="SH2 domain"/>
    <property type="match status" value="2"/>
</dbReference>
<dbReference type="PRINTS" id="PR00678">
    <property type="entry name" value="PI3KINASEP85"/>
</dbReference>
<dbReference type="InterPro" id="IPR008936">
    <property type="entry name" value="Rho_GTPase_activation_prot"/>
</dbReference>
<dbReference type="InterPro" id="IPR036860">
    <property type="entry name" value="SH2_dom_sf"/>
</dbReference>
<evidence type="ECO:0000256" key="5">
    <source>
        <dbReference type="PROSITE-ProRule" id="PRU00191"/>
    </source>
</evidence>
<dbReference type="Pfam" id="PF00130">
    <property type="entry name" value="C1_1"/>
    <property type="match status" value="2"/>
</dbReference>
<dbReference type="SMART" id="SM00326">
    <property type="entry name" value="SH3"/>
    <property type="match status" value="1"/>
</dbReference>
<dbReference type="InterPro" id="IPR013761">
    <property type="entry name" value="SAM/pointed_sf"/>
</dbReference>
<keyword evidence="15" id="KW-1185">Reference proteome</keyword>
<evidence type="ECO:0000256" key="1">
    <source>
        <dbReference type="ARBA" id="ARBA00022443"/>
    </source>
</evidence>
<dbReference type="InterPro" id="IPR000980">
    <property type="entry name" value="SH2"/>
</dbReference>
<dbReference type="Gene3D" id="1.10.150.50">
    <property type="entry name" value="Transcription Factor, Ets-1"/>
    <property type="match status" value="1"/>
</dbReference>
<dbReference type="GO" id="GO:0046872">
    <property type="term" value="F:metal ion binding"/>
    <property type="evidence" value="ECO:0007669"/>
    <property type="project" value="UniProtKB-KW"/>
</dbReference>
<dbReference type="InterPro" id="IPR035022">
    <property type="entry name" value="PI3kinase_P85_nSH2"/>
</dbReference>
<feature type="domain" description="Phorbol-ester/DAG-type" evidence="11">
    <location>
        <begin position="99"/>
        <end position="150"/>
    </location>
</feature>
<dbReference type="InterPro" id="IPR002219">
    <property type="entry name" value="PKC_DAG/PE"/>
</dbReference>
<evidence type="ECO:0000259" key="13">
    <source>
        <dbReference type="PROSITE" id="PS50238"/>
    </source>
</evidence>
<evidence type="ECO:0000259" key="10">
    <source>
        <dbReference type="PROSITE" id="PS50002"/>
    </source>
</evidence>
<dbReference type="CDD" id="cd20830">
    <property type="entry name" value="C1_PIK3R-like_rpt2"/>
    <property type="match status" value="1"/>
</dbReference>
<dbReference type="SMART" id="SM00324">
    <property type="entry name" value="RhoGAP"/>
    <property type="match status" value="1"/>
</dbReference>
<organism evidence="14 15">
    <name type="scientific">Owenia fusiformis</name>
    <name type="common">Polychaete worm</name>
    <dbReference type="NCBI Taxonomy" id="6347"/>
    <lineage>
        <taxon>Eukaryota</taxon>
        <taxon>Metazoa</taxon>
        <taxon>Spiralia</taxon>
        <taxon>Lophotrochozoa</taxon>
        <taxon>Annelida</taxon>
        <taxon>Polychaeta</taxon>
        <taxon>Sedentaria</taxon>
        <taxon>Canalipalpata</taxon>
        <taxon>Sabellida</taxon>
        <taxon>Oweniida</taxon>
        <taxon>Oweniidae</taxon>
        <taxon>Owenia</taxon>
    </lineage>
</organism>
<comment type="caution">
    <text evidence="14">The sequence shown here is derived from an EMBL/GenBank/DDBJ whole genome shotgun (WGS) entry which is preliminary data.</text>
</comment>
<feature type="domain" description="SH2" evidence="9">
    <location>
        <begin position="565"/>
        <end position="660"/>
    </location>
</feature>